<proteinExistence type="predicted"/>
<keyword evidence="1" id="KW-0472">Membrane</keyword>
<dbReference type="EMBL" id="RSFA01000073">
    <property type="protein sequence ID" value="RSD30311.1"/>
    <property type="molecule type" value="Genomic_DNA"/>
</dbReference>
<gene>
    <name evidence="2" type="ORF">EJA03_14690</name>
</gene>
<keyword evidence="1" id="KW-0812">Transmembrane</keyword>
<sequence length="334" mass="38373">MWLIEFVDGHLNGICLPFEQKFTLTGNKDARVQDLLSVPEYFTSGTELSFEVKDKKVQVTGFLRGNKIKRLKANRIYRFKGLSFFVFQEGARQPALRRYRFRQYRLLAAFTFLLNIVFTLALYLGFINHQQSQVATYLDLIGSGYIKDGQLTVFDQNAVNRLPEFLRQNINLVESNEYLRASRLDIELVSEYSHQPITGRLVSKADRDEIVIDTYERDNQIMALFGGNGLSFTKQDEHWLVSDRAKASQILKSAGLSSVVAQLKSRKDETSIITSSQFPYSIFYSTKSGGYIYDQQGRYWEGSTVPRLGVIQSITRDKVVFKDGQQTRVYLIQP</sequence>
<feature type="transmembrane region" description="Helical" evidence="1">
    <location>
        <begin position="106"/>
        <end position="126"/>
    </location>
</feature>
<name>A0A427U0Z2_9VIBR</name>
<evidence type="ECO:0000256" key="1">
    <source>
        <dbReference type="SAM" id="Phobius"/>
    </source>
</evidence>
<dbReference type="RefSeq" id="WP_125322487.1">
    <property type="nucleotide sequence ID" value="NZ_AP024890.1"/>
</dbReference>
<organism evidence="2 3">
    <name type="scientific">Vibrio pectenicida</name>
    <dbReference type="NCBI Taxonomy" id="62763"/>
    <lineage>
        <taxon>Bacteria</taxon>
        <taxon>Pseudomonadati</taxon>
        <taxon>Pseudomonadota</taxon>
        <taxon>Gammaproteobacteria</taxon>
        <taxon>Vibrionales</taxon>
        <taxon>Vibrionaceae</taxon>
        <taxon>Vibrio</taxon>
    </lineage>
</organism>
<keyword evidence="1" id="KW-1133">Transmembrane helix</keyword>
<protein>
    <submittedName>
        <fullName evidence="2">Uncharacterized protein</fullName>
    </submittedName>
</protein>
<reference evidence="2 3" key="1">
    <citation type="submission" date="2018-12" db="EMBL/GenBank/DDBJ databases">
        <title>Genomic taxonomy of the Vibrionaceae family.</title>
        <authorList>
            <person name="Gomez-Gil B."/>
            <person name="Enciso-Ibarra K."/>
        </authorList>
    </citation>
    <scope>NUCLEOTIDE SEQUENCE [LARGE SCALE GENOMIC DNA]</scope>
    <source>
        <strain evidence="2 3">CAIM 594</strain>
    </source>
</reference>
<dbReference type="Proteomes" id="UP000269041">
    <property type="component" value="Unassembled WGS sequence"/>
</dbReference>
<dbReference type="AlphaFoldDB" id="A0A427U0Z2"/>
<keyword evidence="3" id="KW-1185">Reference proteome</keyword>
<evidence type="ECO:0000313" key="2">
    <source>
        <dbReference type="EMBL" id="RSD30311.1"/>
    </source>
</evidence>
<dbReference type="OrthoDB" id="6453603at2"/>
<evidence type="ECO:0000313" key="3">
    <source>
        <dbReference type="Proteomes" id="UP000269041"/>
    </source>
</evidence>
<accession>A0A427U0Z2</accession>
<comment type="caution">
    <text evidence="2">The sequence shown here is derived from an EMBL/GenBank/DDBJ whole genome shotgun (WGS) entry which is preliminary data.</text>
</comment>